<reference evidence="1" key="1">
    <citation type="journal article" date="2023" name="G3 (Bethesda)">
        <title>Whole genome assemblies of Zophobas morio and Tenebrio molitor.</title>
        <authorList>
            <person name="Kaur S."/>
            <person name="Stinson S.A."/>
            <person name="diCenzo G.C."/>
        </authorList>
    </citation>
    <scope>NUCLEOTIDE SEQUENCE</scope>
    <source>
        <strain evidence="1">QUZm001</strain>
    </source>
</reference>
<dbReference type="EMBL" id="JALNTZ010000012">
    <property type="protein sequence ID" value="KAJ3639138.1"/>
    <property type="molecule type" value="Genomic_DNA"/>
</dbReference>
<gene>
    <name evidence="1" type="ORF">Zmor_004009</name>
</gene>
<organism evidence="1 2">
    <name type="scientific">Zophobas morio</name>
    <dbReference type="NCBI Taxonomy" id="2755281"/>
    <lineage>
        <taxon>Eukaryota</taxon>
        <taxon>Metazoa</taxon>
        <taxon>Ecdysozoa</taxon>
        <taxon>Arthropoda</taxon>
        <taxon>Hexapoda</taxon>
        <taxon>Insecta</taxon>
        <taxon>Pterygota</taxon>
        <taxon>Neoptera</taxon>
        <taxon>Endopterygota</taxon>
        <taxon>Coleoptera</taxon>
        <taxon>Polyphaga</taxon>
        <taxon>Cucujiformia</taxon>
        <taxon>Tenebrionidae</taxon>
        <taxon>Zophobas</taxon>
    </lineage>
</organism>
<accession>A0AA38HJT8</accession>
<comment type="caution">
    <text evidence="1">The sequence shown here is derived from an EMBL/GenBank/DDBJ whole genome shotgun (WGS) entry which is preliminary data.</text>
</comment>
<protein>
    <recommendedName>
        <fullName evidence="3">Reverse transcriptase</fullName>
    </recommendedName>
</protein>
<dbReference type="AlphaFoldDB" id="A0AA38HJT8"/>
<evidence type="ECO:0000313" key="1">
    <source>
        <dbReference type="EMBL" id="KAJ3639138.1"/>
    </source>
</evidence>
<name>A0AA38HJT8_9CUCU</name>
<evidence type="ECO:0008006" key="3">
    <source>
        <dbReference type="Google" id="ProtNLM"/>
    </source>
</evidence>
<dbReference type="Proteomes" id="UP001168821">
    <property type="component" value="Unassembled WGS sequence"/>
</dbReference>
<keyword evidence="2" id="KW-1185">Reference proteome</keyword>
<sequence>MLESCERVALYGCLKVCRTVSTEAMEILMGELPWNFEARMRSIAYRIKKGMIDDVVLEWVSRTILDEKGMKGSMKYVQEKMYEKWQEKWNASEKGRVTQEFIPEVSEIRKKEWFDPSLYACYLMTGHGSLNQFLYDRKLREDPMCDCGKGSENWKHVLIECELYEDIRNLNEMGIRTNAGIISVSGCLDTKEHFERLNEYARMVFERRKNRNEQ</sequence>
<proteinExistence type="predicted"/>
<evidence type="ECO:0000313" key="2">
    <source>
        <dbReference type="Proteomes" id="UP001168821"/>
    </source>
</evidence>